<dbReference type="Proteomes" id="UP000317332">
    <property type="component" value="Unassembled WGS sequence"/>
</dbReference>
<dbReference type="AlphaFoldDB" id="A0A506PNM3"/>
<accession>A0A506PNM3</accession>
<proteinExistence type="predicted"/>
<gene>
    <name evidence="1" type="ORF">FJ651_04540</name>
</gene>
<comment type="caution">
    <text evidence="1">The sequence shown here is derived from an EMBL/GenBank/DDBJ whole genome shotgun (WGS) entry which is preliminary data.</text>
</comment>
<evidence type="ECO:0000313" key="2">
    <source>
        <dbReference type="Proteomes" id="UP000317332"/>
    </source>
</evidence>
<sequence>MKANLPHSMPCAVFGHNYFKPNQLNFPNDIECRCCGHTTTEEQLIISESQSTKNDDFQLLMRRLFSLQRKFKPQRFSLKHI</sequence>
<name>A0A506PNM3_9FLAO</name>
<reference evidence="1 2" key="1">
    <citation type="submission" date="2019-06" db="EMBL/GenBank/DDBJ databases">
        <title>Flavobacteriaceae Paucihalobacterium erythroidium CWB-1, complete genome.</title>
        <authorList>
            <person name="Wu S."/>
        </authorList>
    </citation>
    <scope>NUCLEOTIDE SEQUENCE [LARGE SCALE GENOMIC DNA]</scope>
    <source>
        <strain evidence="1 2">CWB-1</strain>
    </source>
</reference>
<protein>
    <submittedName>
        <fullName evidence="1">Uncharacterized protein</fullName>
    </submittedName>
</protein>
<evidence type="ECO:0000313" key="1">
    <source>
        <dbReference type="EMBL" id="TPV34807.1"/>
    </source>
</evidence>
<dbReference type="OrthoDB" id="1447587at2"/>
<dbReference type="RefSeq" id="WP_140989230.1">
    <property type="nucleotide sequence ID" value="NZ_VHIQ01000002.1"/>
</dbReference>
<keyword evidence="2" id="KW-1185">Reference proteome</keyword>
<organism evidence="1 2">
    <name type="scientific">Paucihalobacter ruber</name>
    <dbReference type="NCBI Taxonomy" id="2567861"/>
    <lineage>
        <taxon>Bacteria</taxon>
        <taxon>Pseudomonadati</taxon>
        <taxon>Bacteroidota</taxon>
        <taxon>Flavobacteriia</taxon>
        <taxon>Flavobacteriales</taxon>
        <taxon>Flavobacteriaceae</taxon>
        <taxon>Paucihalobacter</taxon>
    </lineage>
</organism>
<dbReference type="EMBL" id="VHIQ01000002">
    <property type="protein sequence ID" value="TPV34807.1"/>
    <property type="molecule type" value="Genomic_DNA"/>
</dbReference>